<feature type="domain" description="EF-hand" evidence="4">
    <location>
        <begin position="195"/>
        <end position="218"/>
    </location>
</feature>
<evidence type="ECO:0000259" key="4">
    <source>
        <dbReference type="PROSITE" id="PS50222"/>
    </source>
</evidence>
<evidence type="ECO:0000313" key="5">
    <source>
        <dbReference type="EMBL" id="CAD7266587.1"/>
    </source>
</evidence>
<dbReference type="InterPro" id="IPR011992">
    <property type="entry name" value="EF-hand-dom_pair"/>
</dbReference>
<dbReference type="PANTHER" id="PTHR13025:SF6">
    <property type="entry name" value="EF-HAND DOMAIN-CONTAINING PROTEIN-RELATED"/>
    <property type="match status" value="1"/>
</dbReference>
<evidence type="ECO:0000256" key="1">
    <source>
        <dbReference type="ARBA" id="ARBA00022723"/>
    </source>
</evidence>
<evidence type="ECO:0000256" key="3">
    <source>
        <dbReference type="ARBA" id="ARBA00022837"/>
    </source>
</evidence>
<dbReference type="CDD" id="cd00051">
    <property type="entry name" value="EFh"/>
    <property type="match status" value="1"/>
</dbReference>
<sequence>MRGTGGLKTQLSVVTHEGYPHFFRSSFSLEDSLPRYQRQHCTWYMRGHLATRYVCLIYTDGLKYVKSMGTAFVVESVGERAQVFAVPRLRELELTGLAVISCHWLNLALFLSSRLVFSAEDFSHLAVSWLRGVAWFPAIEGAVELNTTSALANYSTEAGALPVIEPRSRRLLIGPPSLCTAPLIDPHRGKMGSRYDDGRDGYLDLGEMKRMMEKLGAPQTHLGLKSMIAEVDEDGDSKISFREVTR</sequence>
<dbReference type="PANTHER" id="PTHR13025">
    <property type="entry name" value="EF-HAND DOMAIN-CONTAINING PROTEIN D"/>
    <property type="match status" value="1"/>
</dbReference>
<keyword evidence="2" id="KW-0677">Repeat</keyword>
<dbReference type="SUPFAM" id="SSF47473">
    <property type="entry name" value="EF-hand"/>
    <property type="match status" value="1"/>
</dbReference>
<feature type="domain" description="EF-hand" evidence="4">
    <location>
        <begin position="219"/>
        <end position="246"/>
    </location>
</feature>
<protein>
    <recommendedName>
        <fullName evidence="4">EF-hand domain-containing protein</fullName>
    </recommendedName>
</protein>
<proteinExistence type="predicted"/>
<accession>A0A7R9B5G0</accession>
<name>A0A7R9B5G0_TIMSH</name>
<dbReference type="InterPro" id="IPR002048">
    <property type="entry name" value="EF_hand_dom"/>
</dbReference>
<keyword evidence="3" id="KW-0106">Calcium</keyword>
<dbReference type="Gene3D" id="1.10.238.10">
    <property type="entry name" value="EF-hand"/>
    <property type="match status" value="1"/>
</dbReference>
<evidence type="ECO:0000256" key="2">
    <source>
        <dbReference type="ARBA" id="ARBA00022737"/>
    </source>
</evidence>
<dbReference type="GO" id="GO:0005509">
    <property type="term" value="F:calcium ion binding"/>
    <property type="evidence" value="ECO:0007669"/>
    <property type="project" value="InterPro"/>
</dbReference>
<organism evidence="5">
    <name type="scientific">Timema shepardi</name>
    <name type="common">Walking stick</name>
    <dbReference type="NCBI Taxonomy" id="629360"/>
    <lineage>
        <taxon>Eukaryota</taxon>
        <taxon>Metazoa</taxon>
        <taxon>Ecdysozoa</taxon>
        <taxon>Arthropoda</taxon>
        <taxon>Hexapoda</taxon>
        <taxon>Insecta</taxon>
        <taxon>Pterygota</taxon>
        <taxon>Neoptera</taxon>
        <taxon>Polyneoptera</taxon>
        <taxon>Phasmatodea</taxon>
        <taxon>Timematodea</taxon>
        <taxon>Timematoidea</taxon>
        <taxon>Timematidae</taxon>
        <taxon>Timema</taxon>
    </lineage>
</organism>
<keyword evidence="1" id="KW-0479">Metal-binding</keyword>
<reference evidence="5" key="1">
    <citation type="submission" date="2020-11" db="EMBL/GenBank/DDBJ databases">
        <authorList>
            <person name="Tran Van P."/>
        </authorList>
    </citation>
    <scope>NUCLEOTIDE SEQUENCE</scope>
</reference>
<dbReference type="EMBL" id="OC007251">
    <property type="protein sequence ID" value="CAD7266587.1"/>
    <property type="molecule type" value="Genomic_DNA"/>
</dbReference>
<dbReference type="InterPro" id="IPR040365">
    <property type="entry name" value="EFHD1/2"/>
</dbReference>
<dbReference type="AlphaFoldDB" id="A0A7R9B5G0"/>
<dbReference type="PROSITE" id="PS50222">
    <property type="entry name" value="EF_HAND_2"/>
    <property type="match status" value="2"/>
</dbReference>
<gene>
    <name evidence="5" type="ORF">TSIB3V08_LOCUS10603</name>
</gene>